<proteinExistence type="inferred from homology"/>
<dbReference type="AlphaFoldDB" id="A0AAV6JQE7"/>
<gene>
    <name evidence="4" type="ORF">RHGRI_021912</name>
</gene>
<dbReference type="Gene3D" id="3.30.497.10">
    <property type="entry name" value="Antithrombin, subunit I, domain 2"/>
    <property type="match status" value="1"/>
</dbReference>
<evidence type="ECO:0000259" key="3">
    <source>
        <dbReference type="SMART" id="SM00093"/>
    </source>
</evidence>
<evidence type="ECO:0000256" key="2">
    <source>
        <dbReference type="RuleBase" id="RU000411"/>
    </source>
</evidence>
<comment type="caution">
    <text evidence="4">The sequence shown here is derived from an EMBL/GenBank/DDBJ whole genome shotgun (WGS) entry which is preliminary data.</text>
</comment>
<accession>A0AAV6JQE7</accession>
<dbReference type="GO" id="GO:0004867">
    <property type="term" value="F:serine-type endopeptidase inhibitor activity"/>
    <property type="evidence" value="ECO:0007669"/>
    <property type="project" value="InterPro"/>
</dbReference>
<dbReference type="InterPro" id="IPR042178">
    <property type="entry name" value="Serpin_sf_1"/>
</dbReference>
<reference evidence="4" key="1">
    <citation type="submission" date="2020-08" db="EMBL/GenBank/DDBJ databases">
        <title>Plant Genome Project.</title>
        <authorList>
            <person name="Zhang R.-G."/>
        </authorList>
    </citation>
    <scope>NUCLEOTIDE SEQUENCE</scope>
    <source>
        <strain evidence="4">WSP0</strain>
        <tissue evidence="4">Leaf</tissue>
    </source>
</reference>
<organism evidence="4 5">
    <name type="scientific">Rhododendron griersonianum</name>
    <dbReference type="NCBI Taxonomy" id="479676"/>
    <lineage>
        <taxon>Eukaryota</taxon>
        <taxon>Viridiplantae</taxon>
        <taxon>Streptophyta</taxon>
        <taxon>Embryophyta</taxon>
        <taxon>Tracheophyta</taxon>
        <taxon>Spermatophyta</taxon>
        <taxon>Magnoliopsida</taxon>
        <taxon>eudicotyledons</taxon>
        <taxon>Gunneridae</taxon>
        <taxon>Pentapetalae</taxon>
        <taxon>asterids</taxon>
        <taxon>Ericales</taxon>
        <taxon>Ericaceae</taxon>
        <taxon>Ericoideae</taxon>
        <taxon>Rhodoreae</taxon>
        <taxon>Rhododendron</taxon>
    </lineage>
</organism>
<comment type="similarity">
    <text evidence="1 2">Belongs to the serpin family.</text>
</comment>
<dbReference type="Gene3D" id="2.30.39.10">
    <property type="entry name" value="Alpha-1-antitrypsin, domain 1"/>
    <property type="match status" value="2"/>
</dbReference>
<dbReference type="Gene3D" id="2.120.10.80">
    <property type="entry name" value="Kelch-type beta propeller"/>
    <property type="match status" value="1"/>
</dbReference>
<dbReference type="PANTHER" id="PTHR11461">
    <property type="entry name" value="SERINE PROTEASE INHIBITOR, SERPIN"/>
    <property type="match status" value="1"/>
</dbReference>
<dbReference type="Gene3D" id="6.20.40.10">
    <property type="match status" value="1"/>
</dbReference>
<dbReference type="SUPFAM" id="SSF56574">
    <property type="entry name" value="Serpins"/>
    <property type="match status" value="1"/>
</dbReference>
<sequence length="661" mass="74504">MFPASSSSRPHQAYVRALSRKGPGDYQMEFYSVAMSHDVSGPVPTPDDSVTVLTPIKAANVPLHGGFAAVDNKLYCIGGDPPSKYSYKPGSIYRPVRSLYTFDTSCRLPTISSWKKRASMHIGRVFPHTVVLHGKVFVFEGVDGPDLDPRQWAEVFDTKSGRWSFLSQPSQLPTGYGLFVVALPDLGKILVGSCEDEFMYTYYVEDGNWERWDHKMDVDIPLNVKPVALKTTLIWFHDCKLHAYDLMDKWSYSVCIKDLDKVVPLESLMPPNVELFYPTVLHVAGNVFSLLCLEYFSSRHQATLLHCVKFSISDLVFQGGQDVCFNAAVRSAEAYAIQTPTHILDAVVMSYLGVVDWVDISKLRMFQASLLYDVGMTEVQMTHSFCRFWASAVEMTNEVNQWAEKETNGLIKEVLPFGSINDLTGLIFANALYFKGVWIEKFDVLEAKYEDFHLLNGSSVRVPFMTSDEEQFVRAFYGFKVSRLPYNPGEDKRRFSMYLYLPNAKDGLSTLMRKMSSKFEFLDRHLLCERVEVGEFLIPNFKFSFGFEASKVLKGLGLVLPFSACEGLTEIVDPISAARELYVLSIFHKACIEVNEEGTEAAAATSSGYLTFECDEGPKEIDFVADHPFLFVIREDMTGVVLFIGQVLNPLVCLIEHDAVR</sequence>
<dbReference type="Proteomes" id="UP000823749">
    <property type="component" value="Chromosome 7"/>
</dbReference>
<dbReference type="CDD" id="cd02043">
    <property type="entry name" value="serpinP_plants"/>
    <property type="match status" value="1"/>
</dbReference>
<dbReference type="PANTHER" id="PTHR11461:SF211">
    <property type="entry name" value="GH10112P-RELATED"/>
    <property type="match status" value="1"/>
</dbReference>
<evidence type="ECO:0000313" key="4">
    <source>
        <dbReference type="EMBL" id="KAG5542203.1"/>
    </source>
</evidence>
<dbReference type="InterPro" id="IPR036186">
    <property type="entry name" value="Serpin_sf"/>
</dbReference>
<protein>
    <recommendedName>
        <fullName evidence="3">Serpin domain-containing protein</fullName>
    </recommendedName>
</protein>
<keyword evidence="5" id="KW-1185">Reference proteome</keyword>
<dbReference type="PROSITE" id="PS00284">
    <property type="entry name" value="SERPIN"/>
    <property type="match status" value="1"/>
</dbReference>
<dbReference type="GO" id="GO:0005615">
    <property type="term" value="C:extracellular space"/>
    <property type="evidence" value="ECO:0007669"/>
    <property type="project" value="InterPro"/>
</dbReference>
<dbReference type="InterPro" id="IPR042185">
    <property type="entry name" value="Serpin_sf_2"/>
</dbReference>
<dbReference type="SUPFAM" id="SSF117281">
    <property type="entry name" value="Kelch motif"/>
    <property type="match status" value="1"/>
</dbReference>
<dbReference type="InterPro" id="IPR015915">
    <property type="entry name" value="Kelch-typ_b-propeller"/>
</dbReference>
<evidence type="ECO:0000256" key="1">
    <source>
        <dbReference type="ARBA" id="ARBA00009500"/>
    </source>
</evidence>
<dbReference type="InterPro" id="IPR000215">
    <property type="entry name" value="Serpin_fam"/>
</dbReference>
<dbReference type="EMBL" id="JACTNZ010000007">
    <property type="protein sequence ID" value="KAG5542203.1"/>
    <property type="molecule type" value="Genomic_DNA"/>
</dbReference>
<dbReference type="InterPro" id="IPR023795">
    <property type="entry name" value="Serpin_CS"/>
</dbReference>
<evidence type="ECO:0000313" key="5">
    <source>
        <dbReference type="Proteomes" id="UP000823749"/>
    </source>
</evidence>
<name>A0AAV6JQE7_9ERIC</name>
<dbReference type="Pfam" id="PF00079">
    <property type="entry name" value="Serpin"/>
    <property type="match status" value="1"/>
</dbReference>
<feature type="domain" description="Serpin" evidence="3">
    <location>
        <begin position="273"/>
        <end position="650"/>
    </location>
</feature>
<dbReference type="SMART" id="SM00093">
    <property type="entry name" value="SERPIN"/>
    <property type="match status" value="1"/>
</dbReference>
<dbReference type="InterPro" id="IPR023796">
    <property type="entry name" value="Serpin_dom"/>
</dbReference>